<dbReference type="Pfam" id="PF03934">
    <property type="entry name" value="T2SSK"/>
    <property type="match status" value="1"/>
</dbReference>
<evidence type="ECO:0000256" key="1">
    <source>
        <dbReference type="ARBA" id="ARBA00004533"/>
    </source>
</evidence>
<comment type="subcellular location">
    <subcellularLocation>
        <location evidence="1 10">Cell inner membrane</location>
    </subcellularLocation>
</comment>
<feature type="transmembrane region" description="Helical" evidence="11">
    <location>
        <begin position="16"/>
        <end position="37"/>
    </location>
</feature>
<evidence type="ECO:0000313" key="14">
    <source>
        <dbReference type="EMBL" id="MCR2745329.1"/>
    </source>
</evidence>
<evidence type="ECO:0000256" key="8">
    <source>
        <dbReference type="ARBA" id="ARBA00022989"/>
    </source>
</evidence>
<dbReference type="InterPro" id="IPR049031">
    <property type="entry name" value="T2SSK_SAM-like_1st"/>
</dbReference>
<evidence type="ECO:0000259" key="12">
    <source>
        <dbReference type="Pfam" id="PF03934"/>
    </source>
</evidence>
<dbReference type="PANTHER" id="PTHR38831">
    <property type="entry name" value="TYPE II SECRETION SYSTEM PROTEIN K"/>
    <property type="match status" value="1"/>
</dbReference>
<keyword evidence="8 11" id="KW-1133">Transmembrane helix</keyword>
<gene>
    <name evidence="14" type="primary">gspK</name>
    <name evidence="14" type="ORF">NSP04_01560</name>
</gene>
<dbReference type="InterPro" id="IPR005628">
    <property type="entry name" value="GspK"/>
</dbReference>
<keyword evidence="7" id="KW-0653">Protein transport</keyword>
<dbReference type="NCBIfam" id="NF037980">
    <property type="entry name" value="T2SS_GspK"/>
    <property type="match status" value="1"/>
</dbReference>
<dbReference type="SUPFAM" id="SSF54523">
    <property type="entry name" value="Pili subunits"/>
    <property type="match status" value="1"/>
</dbReference>
<proteinExistence type="inferred from homology"/>
<dbReference type="PIRSF" id="PIRSF002786">
    <property type="entry name" value="XcpX"/>
    <property type="match status" value="1"/>
</dbReference>
<evidence type="ECO:0000256" key="2">
    <source>
        <dbReference type="ARBA" id="ARBA00007246"/>
    </source>
</evidence>
<keyword evidence="4 10" id="KW-1003">Cell membrane</keyword>
<evidence type="ECO:0000256" key="9">
    <source>
        <dbReference type="ARBA" id="ARBA00023136"/>
    </source>
</evidence>
<keyword evidence="6 11" id="KW-0812">Transmembrane</keyword>
<dbReference type="RefSeq" id="WP_257510574.1">
    <property type="nucleotide sequence ID" value="NZ_JANKHG010000001.1"/>
</dbReference>
<dbReference type="InterPro" id="IPR049179">
    <property type="entry name" value="T2SSK_SAM-like_2nd"/>
</dbReference>
<dbReference type="Proteomes" id="UP001165267">
    <property type="component" value="Unassembled WGS sequence"/>
</dbReference>
<sequence length="320" mass="35825">MQIHPKNPASNTQRGAAVVMALFIVVLCTLAVAPLIWNLFATAKTISVAAARDQADAVSRSGVDWARVILREDARISTTDTLTEPWAVPLAESRINEGLLRKEENISEADDREVVLTGRIEDAQGRFNLRNLGADNARQSQWLAAFTKLCDLLSVPTDQRNLLVQTLGTMFLPKQDNTEEQGNSPDELPMVAALRWEEFRGKYGITEETWNQLRPYVVILPVASALNANTASAELLYAVIEDMNFGDAQRLLAQRERVTFRNVADIRAALNANTTINNDLITVSSNYFLVEGTAQVEEALIRTRALLERRDQRVYVMWRQ</sequence>
<keyword evidence="9 10" id="KW-0472">Membrane</keyword>
<accession>A0ABT1XEL6</accession>
<evidence type="ECO:0000256" key="10">
    <source>
        <dbReference type="PIRNR" id="PIRNR002786"/>
    </source>
</evidence>
<dbReference type="EMBL" id="JANKHG010000001">
    <property type="protein sequence ID" value="MCR2745329.1"/>
    <property type="molecule type" value="Genomic_DNA"/>
</dbReference>
<reference evidence="14" key="1">
    <citation type="submission" date="2022-07" db="EMBL/GenBank/DDBJ databases">
        <authorList>
            <person name="Xamxidin M."/>
        </authorList>
    </citation>
    <scope>NUCLEOTIDE SEQUENCE</scope>
    <source>
        <strain evidence="14">YS8-69</strain>
    </source>
</reference>
<keyword evidence="15" id="KW-1185">Reference proteome</keyword>
<comment type="caution">
    <text evidence="14">The sequence shown here is derived from an EMBL/GenBank/DDBJ whole genome shotgun (WGS) entry which is preliminary data.</text>
</comment>
<organism evidence="14 15">
    <name type="scientific">Limnobacter parvus</name>
    <dbReference type="NCBI Taxonomy" id="2939690"/>
    <lineage>
        <taxon>Bacteria</taxon>
        <taxon>Pseudomonadati</taxon>
        <taxon>Pseudomonadota</taxon>
        <taxon>Betaproteobacteria</taxon>
        <taxon>Burkholderiales</taxon>
        <taxon>Burkholderiaceae</taxon>
        <taxon>Limnobacter</taxon>
    </lineage>
</organism>
<protein>
    <recommendedName>
        <fullName evidence="10">Type II secretion system protein K</fullName>
    </recommendedName>
</protein>
<dbReference type="PANTHER" id="PTHR38831:SF1">
    <property type="entry name" value="TYPE II SECRETION SYSTEM PROTEIN K-RELATED"/>
    <property type="match status" value="1"/>
</dbReference>
<keyword evidence="5 10" id="KW-0997">Cell inner membrane</keyword>
<evidence type="ECO:0000256" key="6">
    <source>
        <dbReference type="ARBA" id="ARBA00022692"/>
    </source>
</evidence>
<evidence type="ECO:0000256" key="3">
    <source>
        <dbReference type="ARBA" id="ARBA00022448"/>
    </source>
</evidence>
<dbReference type="Pfam" id="PF21687">
    <property type="entry name" value="T2SSK_1st"/>
    <property type="match status" value="1"/>
</dbReference>
<evidence type="ECO:0000259" key="13">
    <source>
        <dbReference type="Pfam" id="PF21687"/>
    </source>
</evidence>
<evidence type="ECO:0000256" key="11">
    <source>
        <dbReference type="SAM" id="Phobius"/>
    </source>
</evidence>
<dbReference type="InterPro" id="IPR038072">
    <property type="entry name" value="GspK_central_sf"/>
</dbReference>
<feature type="domain" description="T2SS protein K first SAM-like" evidence="13">
    <location>
        <begin position="125"/>
        <end position="221"/>
    </location>
</feature>
<dbReference type="Gene3D" id="1.10.40.60">
    <property type="entry name" value="EpsJ-like"/>
    <property type="match status" value="2"/>
</dbReference>
<evidence type="ECO:0000256" key="4">
    <source>
        <dbReference type="ARBA" id="ARBA00022475"/>
    </source>
</evidence>
<evidence type="ECO:0000256" key="5">
    <source>
        <dbReference type="ARBA" id="ARBA00022519"/>
    </source>
</evidence>
<keyword evidence="3 10" id="KW-0813">Transport</keyword>
<evidence type="ECO:0000256" key="7">
    <source>
        <dbReference type="ARBA" id="ARBA00022927"/>
    </source>
</evidence>
<evidence type="ECO:0000313" key="15">
    <source>
        <dbReference type="Proteomes" id="UP001165267"/>
    </source>
</evidence>
<comment type="similarity">
    <text evidence="2 10">Belongs to the GSP K family.</text>
</comment>
<dbReference type="Gene3D" id="3.30.1300.30">
    <property type="entry name" value="GSPII I/J protein-like"/>
    <property type="match status" value="1"/>
</dbReference>
<dbReference type="InterPro" id="IPR045584">
    <property type="entry name" value="Pilin-like"/>
</dbReference>
<feature type="domain" description="T2SS protein K second SAM-like" evidence="12">
    <location>
        <begin position="226"/>
        <end position="283"/>
    </location>
</feature>
<name>A0ABT1XEL6_9BURK</name>